<evidence type="ECO:0000256" key="7">
    <source>
        <dbReference type="ARBA" id="ARBA00022605"/>
    </source>
</evidence>
<dbReference type="PANTHER" id="PTHR43822:SF2">
    <property type="entry name" value="HOMOACONITASE, MITOCHONDRIAL"/>
    <property type="match status" value="1"/>
</dbReference>
<evidence type="ECO:0000256" key="15">
    <source>
        <dbReference type="ARBA" id="ARBA00029338"/>
    </source>
</evidence>
<dbReference type="InterPro" id="IPR004418">
    <property type="entry name" value="Homoaconitase_mito"/>
</dbReference>
<evidence type="ECO:0000256" key="14">
    <source>
        <dbReference type="ARBA" id="ARBA00023239"/>
    </source>
</evidence>
<evidence type="ECO:0000256" key="11">
    <source>
        <dbReference type="ARBA" id="ARBA00023014"/>
    </source>
</evidence>
<keyword evidence="14 17" id="KW-0456">Lyase</keyword>
<feature type="domain" description="Aconitase/3-isopropylmalate dehydratase large subunit alpha/beta/alpha" evidence="18">
    <location>
        <begin position="68"/>
        <end position="458"/>
    </location>
</feature>
<dbReference type="InterPro" id="IPR050067">
    <property type="entry name" value="IPM_dehydratase_rel_enz"/>
</dbReference>
<dbReference type="SUPFAM" id="SSF53732">
    <property type="entry name" value="Aconitase iron-sulfur domain"/>
    <property type="match status" value="1"/>
</dbReference>
<dbReference type="InterPro" id="IPR036008">
    <property type="entry name" value="Aconitase_4Fe-4S_dom"/>
</dbReference>
<dbReference type="InterPro" id="IPR015931">
    <property type="entry name" value="Acnase/IPM_dHydase_lsu_aba_1/3"/>
</dbReference>
<keyword evidence="12 17" id="KW-0496">Mitochondrion</keyword>
<keyword evidence="7 17" id="KW-0028">Amino-acid biosynthesis</keyword>
<evidence type="ECO:0000256" key="12">
    <source>
        <dbReference type="ARBA" id="ARBA00023128"/>
    </source>
</evidence>
<keyword evidence="21" id="KW-1185">Reference proteome</keyword>
<feature type="domain" description="Aconitase A/isopropylmalate dehydratase small subunit swivel" evidence="19">
    <location>
        <begin position="489"/>
        <end position="615"/>
    </location>
</feature>
<keyword evidence="13 17" id="KW-0457">Lysine biosynthesis</keyword>
<dbReference type="Pfam" id="PF00330">
    <property type="entry name" value="Aconitase"/>
    <property type="match status" value="1"/>
</dbReference>
<evidence type="ECO:0000256" key="3">
    <source>
        <dbReference type="ARBA" id="ARBA00005106"/>
    </source>
</evidence>
<gene>
    <name evidence="20" type="ORF">CONCODRAFT_167713</name>
</gene>
<dbReference type="InterPro" id="IPR018136">
    <property type="entry name" value="Aconitase_4Fe-4S_BS"/>
</dbReference>
<evidence type="ECO:0000256" key="6">
    <source>
        <dbReference type="ARBA" id="ARBA00021560"/>
    </source>
</evidence>
<dbReference type="PRINTS" id="PR00415">
    <property type="entry name" value="ACONITASE"/>
</dbReference>
<dbReference type="OrthoDB" id="10262323at2759"/>
<evidence type="ECO:0000313" key="21">
    <source>
        <dbReference type="Proteomes" id="UP000070444"/>
    </source>
</evidence>
<dbReference type="Gene3D" id="3.20.19.10">
    <property type="entry name" value="Aconitase, domain 4"/>
    <property type="match status" value="1"/>
</dbReference>
<dbReference type="Pfam" id="PF00694">
    <property type="entry name" value="Aconitase_C"/>
    <property type="match status" value="1"/>
</dbReference>
<comment type="cofactor">
    <cofactor evidence="17">
        <name>[4Fe-4S] cluster</name>
        <dbReference type="ChEBI" id="CHEBI:49883"/>
    </cofactor>
    <text evidence="17">Binds 1 [4Fe-4S] cluster per subunit.</text>
</comment>
<name>A0A137NWZ2_CONC2</name>
<proteinExistence type="inferred from homology"/>
<dbReference type="EC" id="4.2.1.36" evidence="5 17"/>
<evidence type="ECO:0000256" key="16">
    <source>
        <dbReference type="ARBA" id="ARBA00032706"/>
    </source>
</evidence>
<comment type="function">
    <text evidence="1 17">Catalyzes the reversible hydration of cis-homoaconitate to (2R,3S)-homoisocitrate, a step in the alpha-aminoadipate pathway for lysine biosynthesis.</text>
</comment>
<dbReference type="NCBIfam" id="TIGR00139">
    <property type="entry name" value="h_aconitase"/>
    <property type="match status" value="1"/>
</dbReference>
<evidence type="ECO:0000256" key="5">
    <source>
        <dbReference type="ARBA" id="ARBA00012022"/>
    </source>
</evidence>
<dbReference type="STRING" id="796925.A0A137NWZ2"/>
<dbReference type="InterPro" id="IPR001030">
    <property type="entry name" value="Acoase/IPM_deHydtase_lsu_aba"/>
</dbReference>
<dbReference type="GO" id="GO:0004409">
    <property type="term" value="F:homoaconitate hydratase activity"/>
    <property type="evidence" value="ECO:0007669"/>
    <property type="project" value="UniProtKB-UniRule"/>
</dbReference>
<dbReference type="UniPathway" id="UPA00033">
    <property type="reaction ID" value="UER01027"/>
</dbReference>
<dbReference type="InterPro" id="IPR015928">
    <property type="entry name" value="Aconitase/3IPM_dehydase_swvl"/>
</dbReference>
<evidence type="ECO:0000256" key="13">
    <source>
        <dbReference type="ARBA" id="ARBA00023154"/>
    </source>
</evidence>
<dbReference type="GO" id="GO:0051539">
    <property type="term" value="F:4 iron, 4 sulfur cluster binding"/>
    <property type="evidence" value="ECO:0007669"/>
    <property type="project" value="UniProtKB-UniRule"/>
</dbReference>
<dbReference type="SUPFAM" id="SSF52016">
    <property type="entry name" value="LeuD/IlvD-like"/>
    <property type="match status" value="1"/>
</dbReference>
<keyword evidence="8 17" id="KW-0479">Metal-binding</keyword>
<dbReference type="GO" id="GO:0005759">
    <property type="term" value="C:mitochondrial matrix"/>
    <property type="evidence" value="ECO:0007669"/>
    <property type="project" value="EnsemblFungi"/>
</dbReference>
<protein>
    <recommendedName>
        <fullName evidence="6 17">Homoaconitase, mitochondrial</fullName>
        <ecNumber evidence="5 17">4.2.1.36</ecNumber>
    </recommendedName>
    <alternativeName>
        <fullName evidence="16 17">Homoaconitate hydratase</fullName>
    </alternativeName>
</protein>
<comment type="catalytic activity">
    <reaction evidence="15 17">
        <text>(2R,3S)-homoisocitrate = cis-homoaconitate + H2O</text>
        <dbReference type="Rhea" id="RHEA:15485"/>
        <dbReference type="ChEBI" id="CHEBI:15377"/>
        <dbReference type="ChEBI" id="CHEBI:15404"/>
        <dbReference type="ChEBI" id="CHEBI:58174"/>
        <dbReference type="EC" id="4.2.1.36"/>
    </reaction>
</comment>
<dbReference type="AlphaFoldDB" id="A0A137NWZ2"/>
<dbReference type="Proteomes" id="UP000070444">
    <property type="component" value="Unassembled WGS sequence"/>
</dbReference>
<evidence type="ECO:0000313" key="20">
    <source>
        <dbReference type="EMBL" id="KXN67154.1"/>
    </source>
</evidence>
<dbReference type="PROSITE" id="PS01244">
    <property type="entry name" value="ACONITASE_2"/>
    <property type="match status" value="1"/>
</dbReference>
<dbReference type="EMBL" id="KQ964656">
    <property type="protein sequence ID" value="KXN67154.1"/>
    <property type="molecule type" value="Genomic_DNA"/>
</dbReference>
<dbReference type="OMA" id="LCDADNI"/>
<dbReference type="Gene3D" id="3.30.499.10">
    <property type="entry name" value="Aconitase, domain 3"/>
    <property type="match status" value="2"/>
</dbReference>
<keyword evidence="11 17" id="KW-0411">Iron-sulfur</keyword>
<evidence type="ECO:0000256" key="4">
    <source>
        <dbReference type="ARBA" id="ARBA00007185"/>
    </source>
</evidence>
<accession>A0A137NWZ2</accession>
<evidence type="ECO:0000259" key="18">
    <source>
        <dbReference type="Pfam" id="PF00330"/>
    </source>
</evidence>
<organism evidence="20 21">
    <name type="scientific">Conidiobolus coronatus (strain ATCC 28846 / CBS 209.66 / NRRL 28638)</name>
    <name type="common">Delacroixia coronata</name>
    <dbReference type="NCBI Taxonomy" id="796925"/>
    <lineage>
        <taxon>Eukaryota</taxon>
        <taxon>Fungi</taxon>
        <taxon>Fungi incertae sedis</taxon>
        <taxon>Zoopagomycota</taxon>
        <taxon>Entomophthoromycotina</taxon>
        <taxon>Entomophthoromycetes</taxon>
        <taxon>Entomophthorales</taxon>
        <taxon>Ancylistaceae</taxon>
        <taxon>Conidiobolus</taxon>
    </lineage>
</organism>
<dbReference type="PANTHER" id="PTHR43822">
    <property type="entry name" value="HOMOACONITASE, MITOCHONDRIAL-RELATED"/>
    <property type="match status" value="1"/>
</dbReference>
<evidence type="ECO:0000259" key="19">
    <source>
        <dbReference type="Pfam" id="PF00694"/>
    </source>
</evidence>
<comment type="pathway">
    <text evidence="3 17">Amino-acid biosynthesis; L-lysine biosynthesis via AAA pathway; L-alpha-aminoadipate from 2-oxoglutarate: step 3/5.</text>
</comment>
<keyword evidence="10 17" id="KW-0408">Iron</keyword>
<comment type="similarity">
    <text evidence="4 17">Belongs to the aconitase/IPM isomerase family.</text>
</comment>
<sequence length="689" mass="75217">MLYQRSIILRQATRRTCHSVQAYRYYGQNRIEKLVQKFLLPSDSNPTVHSGDYVTIQPKHFMTHDNSGAVINKFNSIGLTKIHNPKQIVFTLDHDIQNKTEANLKKYAKIGEFAKSKGIDFYPAGRGIGHQVLLEEGYAFPNSMTVASDSHSNMYGGIGCLGTPFVRTDAAAVWATGNTWWQIPEVVKLRFEGKLKPGVTGKDVIITLCNAFGNDEVLNCAIECEGDGISNLSIDDRLTIANMSTEWGALAAVFPVDQLTIDWMKNRSNILNRNNQTHPRINSTTVNEVESNPILADNDAVYTKVLTLDLSTVTPYASGPNSVKVATSIKELQDQDIKIHKAYLVSCVNSRASDIKQAAEVVKNKKLAPGVEFYIAAASDQVQQQMEESGDWKTLIDAGAIPLPSGCGPCIGLGTGLLKDNEVGISATNRNFKGRMGSRQSLAYLASPAVVAASALQGKIALPDHLKNTFSASTLPQTSIHIDSNNNSASASSSSQSYEILPKFPSDIRGRLIFCNANNLNTDGIYAGVHTYNDNITREQMGEYVMENYDPNFKTLVQKSDILVTGYNFGSGSSREQAATVFLSCGIDLVIAGSFSETYKRNAINNGLLVIECPELVSDLAEEFSSSVPSVKPGYDLHFDVAKGVINIYNGETLSKSYQLRGSIGKEVQKLYLTGGLENLLKQQAESTK</sequence>
<evidence type="ECO:0000256" key="9">
    <source>
        <dbReference type="ARBA" id="ARBA00022946"/>
    </source>
</evidence>
<evidence type="ECO:0000256" key="17">
    <source>
        <dbReference type="RuleBase" id="RU362038"/>
    </source>
</evidence>
<dbReference type="GO" id="GO:0046872">
    <property type="term" value="F:metal ion binding"/>
    <property type="evidence" value="ECO:0007669"/>
    <property type="project" value="UniProtKB-UniRule"/>
</dbReference>
<evidence type="ECO:0000256" key="10">
    <source>
        <dbReference type="ARBA" id="ARBA00023004"/>
    </source>
</evidence>
<dbReference type="GO" id="GO:0019878">
    <property type="term" value="P:lysine biosynthetic process via aminoadipic acid"/>
    <property type="evidence" value="ECO:0007669"/>
    <property type="project" value="UniProtKB-UniRule"/>
</dbReference>
<evidence type="ECO:0000256" key="8">
    <source>
        <dbReference type="ARBA" id="ARBA00022723"/>
    </source>
</evidence>
<comment type="subcellular location">
    <subcellularLocation>
        <location evidence="2 17">Mitochondrion</location>
    </subcellularLocation>
</comment>
<reference evidence="20 21" key="1">
    <citation type="journal article" date="2015" name="Genome Biol. Evol.">
        <title>Phylogenomic analyses indicate that early fungi evolved digesting cell walls of algal ancestors of land plants.</title>
        <authorList>
            <person name="Chang Y."/>
            <person name="Wang S."/>
            <person name="Sekimoto S."/>
            <person name="Aerts A.L."/>
            <person name="Choi C."/>
            <person name="Clum A."/>
            <person name="LaButti K.M."/>
            <person name="Lindquist E.A."/>
            <person name="Yee Ngan C."/>
            <person name="Ohm R.A."/>
            <person name="Salamov A.A."/>
            <person name="Grigoriev I.V."/>
            <person name="Spatafora J.W."/>
            <person name="Berbee M.L."/>
        </authorList>
    </citation>
    <scope>NUCLEOTIDE SEQUENCE [LARGE SCALE GENOMIC DNA]</scope>
    <source>
        <strain evidence="20 21">NRRL 28638</strain>
    </source>
</reference>
<evidence type="ECO:0000256" key="2">
    <source>
        <dbReference type="ARBA" id="ARBA00004173"/>
    </source>
</evidence>
<evidence type="ECO:0000256" key="1">
    <source>
        <dbReference type="ARBA" id="ARBA00003422"/>
    </source>
</evidence>
<dbReference type="InterPro" id="IPR000573">
    <property type="entry name" value="AconitaseA/IPMdHydase_ssu_swvl"/>
</dbReference>
<keyword evidence="9 17" id="KW-0809">Transit peptide</keyword>